<evidence type="ECO:0000256" key="12">
    <source>
        <dbReference type="ARBA" id="ARBA00023011"/>
    </source>
</evidence>
<dbReference type="GO" id="GO:0016020">
    <property type="term" value="C:membrane"/>
    <property type="evidence" value="ECO:0007669"/>
    <property type="project" value="UniProtKB-SubCell"/>
</dbReference>
<dbReference type="EC" id="1.14.14.154" evidence="19"/>
<keyword evidence="17" id="KW-0753">Steroid metabolism</keyword>
<evidence type="ECO:0000256" key="16">
    <source>
        <dbReference type="ARBA" id="ARBA00023166"/>
    </source>
</evidence>
<keyword evidence="11 26" id="KW-0408">Iron</keyword>
<evidence type="ECO:0000313" key="27">
    <source>
        <dbReference type="EnsemblPlants" id="OB05G24510.1"/>
    </source>
</evidence>
<dbReference type="SUPFAM" id="SSF48264">
    <property type="entry name" value="Cytochrome P450"/>
    <property type="match status" value="1"/>
</dbReference>
<dbReference type="PRINTS" id="PR00465">
    <property type="entry name" value="EP450IV"/>
</dbReference>
<keyword evidence="5" id="KW-0489">Methyltransferase</keyword>
<dbReference type="AlphaFoldDB" id="J3M777"/>
<evidence type="ECO:0000256" key="1">
    <source>
        <dbReference type="ARBA" id="ARBA00001971"/>
    </source>
</evidence>
<evidence type="ECO:0000256" key="15">
    <source>
        <dbReference type="ARBA" id="ARBA00023136"/>
    </source>
</evidence>
<dbReference type="KEGG" id="obr:102706941"/>
<dbReference type="OrthoDB" id="1055148at2759"/>
<dbReference type="GO" id="GO:0008168">
    <property type="term" value="F:methyltransferase activity"/>
    <property type="evidence" value="ECO:0007669"/>
    <property type="project" value="UniProtKB-KW"/>
</dbReference>
<dbReference type="PANTHER" id="PTHR24304:SF2">
    <property type="entry name" value="24-HYDROXYCHOLESTEROL 7-ALPHA-HYDROXYLASE"/>
    <property type="match status" value="1"/>
</dbReference>
<evidence type="ECO:0000256" key="5">
    <source>
        <dbReference type="ARBA" id="ARBA00022603"/>
    </source>
</evidence>
<evidence type="ECO:0000256" key="24">
    <source>
        <dbReference type="ARBA" id="ARBA00058467"/>
    </source>
</evidence>
<dbReference type="Gramene" id="OB05G24510.1">
    <property type="protein sequence ID" value="OB05G24510.1"/>
    <property type="gene ID" value="OB05G24510"/>
</dbReference>
<evidence type="ECO:0000256" key="6">
    <source>
        <dbReference type="ARBA" id="ARBA00022617"/>
    </source>
</evidence>
<evidence type="ECO:0000256" key="10">
    <source>
        <dbReference type="ARBA" id="ARBA00023002"/>
    </source>
</evidence>
<dbReference type="Pfam" id="PF00067">
    <property type="entry name" value="p450"/>
    <property type="match status" value="1"/>
</dbReference>
<dbReference type="STRING" id="4533.J3M777"/>
<dbReference type="GO" id="GO:0016126">
    <property type="term" value="P:sterol biosynthetic process"/>
    <property type="evidence" value="ECO:0007669"/>
    <property type="project" value="UniProtKB-KW"/>
</dbReference>
<evidence type="ECO:0000256" key="3">
    <source>
        <dbReference type="ARBA" id="ARBA00010617"/>
    </source>
</evidence>
<dbReference type="GO" id="GO:0020037">
    <property type="term" value="F:heme binding"/>
    <property type="evidence" value="ECO:0007669"/>
    <property type="project" value="InterPro"/>
</dbReference>
<evidence type="ECO:0000256" key="26">
    <source>
        <dbReference type="PIRSR" id="PIRSR602403-1"/>
    </source>
</evidence>
<dbReference type="PANTHER" id="PTHR24304">
    <property type="entry name" value="CYTOCHROME P450 FAMILY 7"/>
    <property type="match status" value="1"/>
</dbReference>
<dbReference type="HOGENOM" id="CLU_001570_15_0_1"/>
<dbReference type="GO" id="GO:0032259">
    <property type="term" value="P:methylation"/>
    <property type="evidence" value="ECO:0007669"/>
    <property type="project" value="UniProtKB-KW"/>
</dbReference>
<keyword evidence="9" id="KW-0752">Steroid biosynthesis</keyword>
<dbReference type="InterPro" id="IPR050529">
    <property type="entry name" value="CYP450_sterol_14alpha_dmase"/>
</dbReference>
<dbReference type="EnsemblPlants" id="OB05G24510.1">
    <property type="protein sequence ID" value="OB05G24510.1"/>
    <property type="gene ID" value="OB05G24510"/>
</dbReference>
<keyword evidence="12" id="KW-0756">Sterol biosynthesis</keyword>
<dbReference type="InterPro" id="IPR036396">
    <property type="entry name" value="Cyt_P450_sf"/>
</dbReference>
<evidence type="ECO:0000256" key="4">
    <source>
        <dbReference type="ARBA" id="ARBA00022516"/>
    </source>
</evidence>
<dbReference type="RefSeq" id="XP_006654409.1">
    <property type="nucleotide sequence ID" value="XM_006654346.2"/>
</dbReference>
<dbReference type="InterPro" id="IPR002403">
    <property type="entry name" value="Cyt_P450_E_grp-IV"/>
</dbReference>
<dbReference type="Gene3D" id="1.10.630.10">
    <property type="entry name" value="Cytochrome P450"/>
    <property type="match status" value="1"/>
</dbReference>
<comment type="function">
    <text evidence="24">Catalyzes the 14-alpha demethylation of obtusifoliol to 4 alpha-methyl-5 alpha-ergosta-8,14,24(28)-trien-3 beta-ol.</text>
</comment>
<dbReference type="eggNOG" id="KOG0684">
    <property type="taxonomic scope" value="Eukaryota"/>
</dbReference>
<dbReference type="InterPro" id="IPR001128">
    <property type="entry name" value="Cyt_P450"/>
</dbReference>
<keyword evidence="16" id="KW-1207">Sterol metabolism</keyword>
<dbReference type="FunFam" id="1.10.630.10:FF:000028">
    <property type="entry name" value="Cytochrome p450 51g1"/>
    <property type="match status" value="1"/>
</dbReference>
<dbReference type="OMA" id="GRAGNHA"/>
<dbReference type="CDD" id="cd11042">
    <property type="entry name" value="CYP51-like"/>
    <property type="match status" value="1"/>
</dbReference>
<reference evidence="27" key="1">
    <citation type="journal article" date="2013" name="Nat. Commun.">
        <title>Whole-genome sequencing of Oryza brachyantha reveals mechanisms underlying Oryza genome evolution.</title>
        <authorList>
            <person name="Chen J."/>
            <person name="Huang Q."/>
            <person name="Gao D."/>
            <person name="Wang J."/>
            <person name="Lang Y."/>
            <person name="Liu T."/>
            <person name="Li B."/>
            <person name="Bai Z."/>
            <person name="Luis Goicoechea J."/>
            <person name="Liang C."/>
            <person name="Chen C."/>
            <person name="Zhang W."/>
            <person name="Sun S."/>
            <person name="Liao Y."/>
            <person name="Zhang X."/>
            <person name="Yang L."/>
            <person name="Song C."/>
            <person name="Wang M."/>
            <person name="Shi J."/>
            <person name="Liu G."/>
            <person name="Liu J."/>
            <person name="Zhou H."/>
            <person name="Zhou W."/>
            <person name="Yu Q."/>
            <person name="An N."/>
            <person name="Chen Y."/>
            <person name="Cai Q."/>
            <person name="Wang B."/>
            <person name="Liu B."/>
            <person name="Min J."/>
            <person name="Huang Y."/>
            <person name="Wu H."/>
            <person name="Li Z."/>
            <person name="Zhang Y."/>
            <person name="Yin Y."/>
            <person name="Song W."/>
            <person name="Jiang J."/>
            <person name="Jackson S.A."/>
            <person name="Wing R.A."/>
            <person name="Wang J."/>
            <person name="Chen M."/>
        </authorList>
    </citation>
    <scope>NUCLEOTIDE SEQUENCE [LARGE SCALE GENOMIC DNA]</scope>
    <source>
        <strain evidence="27">cv. IRGC 101232</strain>
    </source>
</reference>
<keyword evidence="8 26" id="KW-0479">Metal-binding</keyword>
<keyword evidence="6 26" id="KW-0349">Heme</keyword>
<feature type="binding site" description="axial binding residue" evidence="26">
    <location>
        <position position="453"/>
    </location>
    <ligand>
        <name>heme</name>
        <dbReference type="ChEBI" id="CHEBI:30413"/>
    </ligand>
    <ligandPart>
        <name>Fe</name>
        <dbReference type="ChEBI" id="CHEBI:18248"/>
    </ligandPart>
</feature>
<keyword evidence="28" id="KW-1185">Reference proteome</keyword>
<evidence type="ECO:0000256" key="23">
    <source>
        <dbReference type="ARBA" id="ARBA00051013"/>
    </source>
</evidence>
<evidence type="ECO:0000256" key="13">
    <source>
        <dbReference type="ARBA" id="ARBA00023033"/>
    </source>
</evidence>
<evidence type="ECO:0000256" key="22">
    <source>
        <dbReference type="ARBA" id="ARBA00042983"/>
    </source>
</evidence>
<comment type="cofactor">
    <cofactor evidence="1 26">
        <name>heme</name>
        <dbReference type="ChEBI" id="CHEBI:30413"/>
    </cofactor>
</comment>
<reference evidence="27" key="2">
    <citation type="submission" date="2013-04" db="UniProtKB">
        <authorList>
            <consortium name="EnsemblPlants"/>
        </authorList>
    </citation>
    <scope>IDENTIFICATION</scope>
</reference>
<keyword evidence="7" id="KW-0808">Transferase</keyword>
<evidence type="ECO:0000256" key="19">
    <source>
        <dbReference type="ARBA" id="ARBA00038974"/>
    </source>
</evidence>
<sequence>MEITSTGAVLLAIAALAITAAVTEIARRRRRGVACETPPPPPVVNCTALLGLLPALLRGDVPAMMRRLYTEFGSVFTVGVLRVTFLVGPEASAHFFQGLESEVGHGRLFEFTVPMFGREVGHGVDDATRMEQGRFFVEALKPNRLRIHVDPMVQEVENYFAKWGQDGTVDLKHELEQLLLLISGRCLLGREVMARFDEVCRLFRDIENGLNLMSVFFPYSRVIPSNRRRDAAREKLHAIISDIVRSRKLQGDHHHDHQEAAGNGKHDVLQSLIDSRYRDDGRAAAEAEVAGLVISLLFAAKHTSTHASVWTGARLLSHREFLAAAVDEQEHLVRKHAAAAADGTGTITDHYGFLTDMPTLHRCIKEALRLHPPAPTMVRTALKQFAVRTREGHEYRVPAGHTIASPIVISNRVAYIYKDPHLYDPGRFGPGREEDKVGGKFSYTSFGGGRNSCVGEGYAYLQIKAIWSHLLRNFELRLVSPFPKTDWSKLVPEPKGKVMVSYKRRQLSTT</sequence>
<gene>
    <name evidence="27" type="primary">LOC102706941</name>
</gene>
<evidence type="ECO:0000256" key="7">
    <source>
        <dbReference type="ARBA" id="ARBA00022679"/>
    </source>
</evidence>
<dbReference type="Proteomes" id="UP000006038">
    <property type="component" value="Chromosome 5"/>
</dbReference>
<comment type="pathway">
    <text evidence="18">Steroid biosynthesis; zymosterol biosynthesis; zymosterol from lanosterol: step 1/6.</text>
</comment>
<organism evidence="27">
    <name type="scientific">Oryza brachyantha</name>
    <name type="common">malo sina</name>
    <dbReference type="NCBI Taxonomy" id="4533"/>
    <lineage>
        <taxon>Eukaryota</taxon>
        <taxon>Viridiplantae</taxon>
        <taxon>Streptophyta</taxon>
        <taxon>Embryophyta</taxon>
        <taxon>Tracheophyta</taxon>
        <taxon>Spermatophyta</taxon>
        <taxon>Magnoliopsida</taxon>
        <taxon>Liliopsida</taxon>
        <taxon>Poales</taxon>
        <taxon>Poaceae</taxon>
        <taxon>BOP clade</taxon>
        <taxon>Oryzoideae</taxon>
        <taxon>Oryzeae</taxon>
        <taxon>Oryzinae</taxon>
        <taxon>Oryza</taxon>
    </lineage>
</organism>
<dbReference type="GeneID" id="102706941"/>
<evidence type="ECO:0000313" key="28">
    <source>
        <dbReference type="Proteomes" id="UP000006038"/>
    </source>
</evidence>
<evidence type="ECO:0000256" key="25">
    <source>
        <dbReference type="ARBA" id="ARBA00072797"/>
    </source>
</evidence>
<name>J3M777_ORYBR</name>
<evidence type="ECO:0000256" key="8">
    <source>
        <dbReference type="ARBA" id="ARBA00022723"/>
    </source>
</evidence>
<proteinExistence type="inferred from homology"/>
<protein>
    <recommendedName>
        <fullName evidence="25">Obtusifoliol 14-alpha demethylase</fullName>
        <ecNumber evidence="19">1.14.14.154</ecNumber>
    </recommendedName>
    <alternativeName>
        <fullName evidence="20">CYPLI</fullName>
    </alternativeName>
    <alternativeName>
        <fullName evidence="22">Cytochrome P450 51</fullName>
    </alternativeName>
    <alternativeName>
        <fullName evidence="21">Cytochrome P450-LIA1</fullName>
    </alternativeName>
</protein>
<keyword evidence="13" id="KW-0503">Monooxygenase</keyword>
<keyword evidence="14" id="KW-0443">Lipid metabolism</keyword>
<evidence type="ECO:0000256" key="2">
    <source>
        <dbReference type="ARBA" id="ARBA00004167"/>
    </source>
</evidence>
<comment type="similarity">
    <text evidence="3">Belongs to the cytochrome P450 family.</text>
</comment>
<evidence type="ECO:0000256" key="14">
    <source>
        <dbReference type="ARBA" id="ARBA00023098"/>
    </source>
</evidence>
<evidence type="ECO:0000256" key="17">
    <source>
        <dbReference type="ARBA" id="ARBA00023221"/>
    </source>
</evidence>
<comment type="subcellular location">
    <subcellularLocation>
        <location evidence="2">Membrane</location>
        <topology evidence="2">Single-pass membrane protein</topology>
    </subcellularLocation>
</comment>
<keyword evidence="15" id="KW-0472">Membrane</keyword>
<keyword evidence="10" id="KW-0560">Oxidoreductase</keyword>
<evidence type="ECO:0000256" key="21">
    <source>
        <dbReference type="ARBA" id="ARBA00042513"/>
    </source>
</evidence>
<evidence type="ECO:0000256" key="11">
    <source>
        <dbReference type="ARBA" id="ARBA00023004"/>
    </source>
</evidence>
<evidence type="ECO:0000256" key="9">
    <source>
        <dbReference type="ARBA" id="ARBA00022955"/>
    </source>
</evidence>
<dbReference type="GO" id="GO:0005506">
    <property type="term" value="F:iron ion binding"/>
    <property type="evidence" value="ECO:0007669"/>
    <property type="project" value="InterPro"/>
</dbReference>
<accession>J3M777</accession>
<evidence type="ECO:0000256" key="20">
    <source>
        <dbReference type="ARBA" id="ARBA00042370"/>
    </source>
</evidence>
<comment type="catalytic activity">
    <reaction evidence="23">
        <text>a 14alpha-methyl steroid + 3 reduced [NADPH--hemoprotein reductase] + 3 O2 = a Delta(14) steroid + formate + 3 oxidized [NADPH--hemoprotein reductase] + 4 H2O + 4 H(+)</text>
        <dbReference type="Rhea" id="RHEA:54028"/>
        <dbReference type="Rhea" id="RHEA-COMP:11964"/>
        <dbReference type="Rhea" id="RHEA-COMP:11965"/>
        <dbReference type="ChEBI" id="CHEBI:15377"/>
        <dbReference type="ChEBI" id="CHEBI:15378"/>
        <dbReference type="ChEBI" id="CHEBI:15379"/>
        <dbReference type="ChEBI" id="CHEBI:15740"/>
        <dbReference type="ChEBI" id="CHEBI:57618"/>
        <dbReference type="ChEBI" id="CHEBI:58210"/>
        <dbReference type="ChEBI" id="CHEBI:138029"/>
        <dbReference type="ChEBI" id="CHEBI:138031"/>
        <dbReference type="EC" id="1.14.14.154"/>
    </reaction>
</comment>
<evidence type="ECO:0000256" key="18">
    <source>
        <dbReference type="ARBA" id="ARBA00037887"/>
    </source>
</evidence>
<keyword evidence="4" id="KW-0444">Lipid biosynthesis</keyword>
<dbReference type="GO" id="GO:0008398">
    <property type="term" value="F:sterol 14-demethylase activity"/>
    <property type="evidence" value="ECO:0007669"/>
    <property type="project" value="UniProtKB-EC"/>
</dbReference>